<organism evidence="2 3">
    <name type="scientific">Tenacibaculum discolor</name>
    <dbReference type="NCBI Taxonomy" id="361581"/>
    <lineage>
        <taxon>Bacteria</taxon>
        <taxon>Pseudomonadati</taxon>
        <taxon>Bacteroidota</taxon>
        <taxon>Flavobacteriia</taxon>
        <taxon>Flavobacteriales</taxon>
        <taxon>Flavobacteriaceae</taxon>
        <taxon>Tenacibaculum</taxon>
    </lineage>
</organism>
<evidence type="ECO:0000313" key="2">
    <source>
        <dbReference type="EMBL" id="MDP2542572.1"/>
    </source>
</evidence>
<dbReference type="Proteomes" id="UP001242342">
    <property type="component" value="Unassembled WGS sequence"/>
</dbReference>
<accession>A0ABT9F771</accession>
<evidence type="ECO:0000256" key="1">
    <source>
        <dbReference type="SAM" id="MobiDB-lite"/>
    </source>
</evidence>
<evidence type="ECO:0000313" key="3">
    <source>
        <dbReference type="Proteomes" id="UP001242342"/>
    </source>
</evidence>
<feature type="region of interest" description="Disordered" evidence="1">
    <location>
        <begin position="1"/>
        <end position="22"/>
    </location>
</feature>
<dbReference type="RefSeq" id="WP_255406694.1">
    <property type="nucleotide sequence ID" value="NZ_JAUYVU010000012.1"/>
</dbReference>
<protein>
    <submittedName>
        <fullName evidence="2">Uncharacterized protein</fullName>
    </submittedName>
</protein>
<name>A0ABT9F771_9FLAO</name>
<keyword evidence="3" id="KW-1185">Reference proteome</keyword>
<proteinExistence type="predicted"/>
<gene>
    <name evidence="2" type="ORF">Q8W23_13915</name>
</gene>
<sequence length="41" mass="4677">MSSREHPSYAALGSANARSESQQSLVEKFTIWFRNFLETAE</sequence>
<comment type="caution">
    <text evidence="2">The sequence shown here is derived from an EMBL/GenBank/DDBJ whole genome shotgun (WGS) entry which is preliminary data.</text>
</comment>
<reference evidence="2 3" key="1">
    <citation type="submission" date="2023-07" db="EMBL/GenBank/DDBJ databases">
        <title>Genome content predicts the carbon catabolic preferences of heterotrophic bacteria.</title>
        <authorList>
            <person name="Gralka M."/>
        </authorList>
    </citation>
    <scope>NUCLEOTIDE SEQUENCE [LARGE SCALE GENOMIC DNA]</scope>
    <source>
        <strain evidence="2 3">4G03</strain>
    </source>
</reference>
<dbReference type="EMBL" id="JAUYVU010000012">
    <property type="protein sequence ID" value="MDP2542572.1"/>
    <property type="molecule type" value="Genomic_DNA"/>
</dbReference>